<proteinExistence type="predicted"/>
<accession>A0A1F7YQ16</accession>
<name>A0A1F7YQ16_9BACT</name>
<dbReference type="Proteomes" id="UP000177263">
    <property type="component" value="Unassembled WGS sequence"/>
</dbReference>
<protein>
    <submittedName>
        <fullName evidence="1">Uncharacterized protein</fullName>
    </submittedName>
</protein>
<evidence type="ECO:0000313" key="1">
    <source>
        <dbReference type="EMBL" id="OGM29367.1"/>
    </source>
</evidence>
<gene>
    <name evidence="1" type="ORF">A2801_01620</name>
</gene>
<dbReference type="STRING" id="1802500.A2801_01620"/>
<evidence type="ECO:0000313" key="2">
    <source>
        <dbReference type="Proteomes" id="UP000177263"/>
    </source>
</evidence>
<reference evidence="1 2" key="1">
    <citation type="journal article" date="2016" name="Nat. Commun.">
        <title>Thousands of microbial genomes shed light on interconnected biogeochemical processes in an aquifer system.</title>
        <authorList>
            <person name="Anantharaman K."/>
            <person name="Brown C.T."/>
            <person name="Hug L.A."/>
            <person name="Sharon I."/>
            <person name="Castelle C.J."/>
            <person name="Probst A.J."/>
            <person name="Thomas B.C."/>
            <person name="Singh A."/>
            <person name="Wilkins M.J."/>
            <person name="Karaoz U."/>
            <person name="Brodie E.L."/>
            <person name="Williams K.H."/>
            <person name="Hubbard S.S."/>
            <person name="Banfield J.F."/>
        </authorList>
    </citation>
    <scope>NUCLEOTIDE SEQUENCE [LARGE SCALE GENOMIC DNA]</scope>
</reference>
<sequence length="243" mass="27043">MNVEEQTPEPGQVGKERLMYSGTAKTLYEMCGVEEGTHVADSRKTDFQGRSLDQVLGQNQGTLKTQGLSHSIHLNEINDGDLADLIQASYLDIDPPVPLFVGNVEQASQLMRSYIEKATQTAERNLGSNPSAELRVGIVQFQENDPRAVVTLACFDSIKDILYLNRNMLEKMSLAAARGENVSIVTNSDDIVNYHKLPEERHGLQARIDFLKEKIVHTDDDENKARMGETLQSLVNLLQDVDS</sequence>
<organism evidence="1 2">
    <name type="scientific">Candidatus Woesebacteria bacterium RIFCSPHIGHO2_01_FULL_41_10</name>
    <dbReference type="NCBI Taxonomy" id="1802500"/>
    <lineage>
        <taxon>Bacteria</taxon>
        <taxon>Candidatus Woeseibacteriota</taxon>
    </lineage>
</organism>
<dbReference type="AlphaFoldDB" id="A0A1F7YQ16"/>
<dbReference type="EMBL" id="MGGM01000014">
    <property type="protein sequence ID" value="OGM29367.1"/>
    <property type="molecule type" value="Genomic_DNA"/>
</dbReference>
<comment type="caution">
    <text evidence="1">The sequence shown here is derived from an EMBL/GenBank/DDBJ whole genome shotgun (WGS) entry which is preliminary data.</text>
</comment>